<keyword evidence="3" id="KW-1185">Reference proteome</keyword>
<reference evidence="2 3" key="1">
    <citation type="submission" date="2020-08" db="EMBL/GenBank/DDBJ databases">
        <title>Cohnella phylogeny.</title>
        <authorList>
            <person name="Dunlap C."/>
        </authorList>
    </citation>
    <scope>NUCLEOTIDE SEQUENCE [LARGE SCALE GENOMIC DNA]</scope>
    <source>
        <strain evidence="2 3">DSM 25241</strain>
    </source>
</reference>
<evidence type="ECO:0000256" key="1">
    <source>
        <dbReference type="ARBA" id="ARBA00043985"/>
    </source>
</evidence>
<comment type="similarity">
    <text evidence="1">Belongs to the PspA/Vipp/IM30 family.</text>
</comment>
<evidence type="ECO:0000313" key="2">
    <source>
        <dbReference type="EMBL" id="MBB6635710.1"/>
    </source>
</evidence>
<dbReference type="AlphaFoldDB" id="A0A841T0V3"/>
<dbReference type="EMBL" id="JACJVQ010000014">
    <property type="protein sequence ID" value="MBB6635710.1"/>
    <property type="molecule type" value="Genomic_DNA"/>
</dbReference>
<dbReference type="Proteomes" id="UP000535838">
    <property type="component" value="Unassembled WGS sequence"/>
</dbReference>
<dbReference type="PANTHER" id="PTHR31088">
    <property type="entry name" value="MEMBRANE-ASSOCIATED PROTEIN VIPP1, CHLOROPLASTIC"/>
    <property type="match status" value="1"/>
</dbReference>
<sequence>MGIFTRIKDIAAADVHRLLDRVEDPVGMARHYIRQLEDQMDNARSALEIQIAAEQHYDVLIARNGQFIDKRVRQAELAVDRNQDEIAAMALQEKLHHSKLQETYLEQREVIRRQTQALRDEIGRLQELHKDLSDKLTFLLARTNAAAALKATAAVSSPGDTGRISRGFERMEQKIFRFEAGTKAYGAIGSEASRLSNWSDQHEVQSELEKLKAARRSS</sequence>
<organism evidence="2 3">
    <name type="scientific">Cohnella thailandensis</name>
    <dbReference type="NCBI Taxonomy" id="557557"/>
    <lineage>
        <taxon>Bacteria</taxon>
        <taxon>Bacillati</taxon>
        <taxon>Bacillota</taxon>
        <taxon>Bacilli</taxon>
        <taxon>Bacillales</taxon>
        <taxon>Paenibacillaceae</taxon>
        <taxon>Cohnella</taxon>
    </lineage>
</organism>
<dbReference type="Pfam" id="PF04012">
    <property type="entry name" value="PspA_IM30"/>
    <property type="match status" value="1"/>
</dbReference>
<protein>
    <submittedName>
        <fullName evidence="2">PspA/IM30 family protein</fullName>
    </submittedName>
</protein>
<dbReference type="PANTHER" id="PTHR31088:SF6">
    <property type="entry name" value="PHAGE SHOCK PROTEIN A"/>
    <property type="match status" value="1"/>
</dbReference>
<accession>A0A841T0V3</accession>
<evidence type="ECO:0000313" key="3">
    <source>
        <dbReference type="Proteomes" id="UP000535838"/>
    </source>
</evidence>
<proteinExistence type="inferred from homology"/>
<comment type="caution">
    <text evidence="2">The sequence shown here is derived from an EMBL/GenBank/DDBJ whole genome shotgun (WGS) entry which is preliminary data.</text>
</comment>
<dbReference type="RefSeq" id="WP_185120948.1">
    <property type="nucleotide sequence ID" value="NZ_JACJVQ010000014.1"/>
</dbReference>
<name>A0A841T0V3_9BACL</name>
<dbReference type="InterPro" id="IPR007157">
    <property type="entry name" value="PspA_VIPP1"/>
</dbReference>
<gene>
    <name evidence="2" type="ORF">H7B67_16445</name>
</gene>